<dbReference type="EMBL" id="JALJOV010000087">
    <property type="protein sequence ID" value="KAK9867433.1"/>
    <property type="molecule type" value="Genomic_DNA"/>
</dbReference>
<evidence type="ECO:0000259" key="2">
    <source>
        <dbReference type="Pfam" id="PF03407"/>
    </source>
</evidence>
<evidence type="ECO:0000256" key="1">
    <source>
        <dbReference type="SAM" id="MobiDB-lite"/>
    </source>
</evidence>
<feature type="region of interest" description="Disordered" evidence="1">
    <location>
        <begin position="16"/>
        <end position="35"/>
    </location>
</feature>
<dbReference type="InterPro" id="IPR005069">
    <property type="entry name" value="Nucl-diP-sugar_transferase"/>
</dbReference>
<proteinExistence type="predicted"/>
<name>A0AAW1TF06_9CHLO</name>
<evidence type="ECO:0000313" key="3">
    <source>
        <dbReference type="EMBL" id="KAK9867433.1"/>
    </source>
</evidence>
<comment type="caution">
    <text evidence="3">The sequence shown here is derived from an EMBL/GenBank/DDBJ whole genome shotgun (WGS) entry which is preliminary data.</text>
</comment>
<dbReference type="AlphaFoldDB" id="A0AAW1TF06"/>
<keyword evidence="4" id="KW-1185">Reference proteome</keyword>
<sequence length="254" mass="28729">MVYQSNLCRSTEAFATASATPPRRRDLVHRGSDARTEDVPALKARALLEQVASGPGAPQHLHSPEQLLYLTQTNYELIANLIGSEERLIILTTLELRYRGEEHSGDQLAHMRNFAYHLNSIGRLRNTLTVSYTEATCRLLLSVGIPCFVDRIAPKTEELPKRLQSERGHFAKYWHALALLRLGINIYFSDSDAAILQDPFAFQDKRYDIEGLSDWNHQSDVPLPRGMAEHPCPLYITKKDEIRAQNHAPGSSKR</sequence>
<evidence type="ECO:0000313" key="4">
    <source>
        <dbReference type="Proteomes" id="UP001485043"/>
    </source>
</evidence>
<organism evidence="3 4">
    <name type="scientific">Apatococcus fuscideae</name>
    <dbReference type="NCBI Taxonomy" id="2026836"/>
    <lineage>
        <taxon>Eukaryota</taxon>
        <taxon>Viridiplantae</taxon>
        <taxon>Chlorophyta</taxon>
        <taxon>core chlorophytes</taxon>
        <taxon>Trebouxiophyceae</taxon>
        <taxon>Chlorellales</taxon>
        <taxon>Chlorellaceae</taxon>
        <taxon>Apatococcus</taxon>
    </lineage>
</organism>
<feature type="domain" description="Nucleotide-diphospho-sugar transferase" evidence="2">
    <location>
        <begin position="124"/>
        <end position="214"/>
    </location>
</feature>
<accession>A0AAW1TF06</accession>
<feature type="compositionally biased region" description="Basic and acidic residues" evidence="1">
    <location>
        <begin position="23"/>
        <end position="35"/>
    </location>
</feature>
<protein>
    <recommendedName>
        <fullName evidence="2">Nucleotide-diphospho-sugar transferase domain-containing protein</fullName>
    </recommendedName>
</protein>
<dbReference type="Proteomes" id="UP001485043">
    <property type="component" value="Unassembled WGS sequence"/>
</dbReference>
<reference evidence="3 4" key="1">
    <citation type="journal article" date="2024" name="Nat. Commun.">
        <title>Phylogenomics reveals the evolutionary origins of lichenization in chlorophyte algae.</title>
        <authorList>
            <person name="Puginier C."/>
            <person name="Libourel C."/>
            <person name="Otte J."/>
            <person name="Skaloud P."/>
            <person name="Haon M."/>
            <person name="Grisel S."/>
            <person name="Petersen M."/>
            <person name="Berrin J.G."/>
            <person name="Delaux P.M."/>
            <person name="Dal Grande F."/>
            <person name="Keller J."/>
        </authorList>
    </citation>
    <scope>NUCLEOTIDE SEQUENCE [LARGE SCALE GENOMIC DNA]</scope>
    <source>
        <strain evidence="3 4">SAG 2523</strain>
    </source>
</reference>
<dbReference type="Pfam" id="PF03407">
    <property type="entry name" value="Nucleotid_trans"/>
    <property type="match status" value="1"/>
</dbReference>
<gene>
    <name evidence="3" type="ORF">WJX84_001399</name>
</gene>